<dbReference type="AlphaFoldDB" id="A0A183AVG0"/>
<dbReference type="EMBL" id="UZAN01049965">
    <property type="protein sequence ID" value="VDP87858.1"/>
    <property type="molecule type" value="Genomic_DNA"/>
</dbReference>
<accession>A0A183AVG0</accession>
<evidence type="ECO:0000313" key="2">
    <source>
        <dbReference type="Proteomes" id="UP000272942"/>
    </source>
</evidence>
<protein>
    <submittedName>
        <fullName evidence="3">PNPLA domain-containing protein</fullName>
    </submittedName>
</protein>
<evidence type="ECO:0000313" key="3">
    <source>
        <dbReference type="WBParaSite" id="ECPE_0001097901-mRNA-1"/>
    </source>
</evidence>
<organism evidence="3">
    <name type="scientific">Echinostoma caproni</name>
    <dbReference type="NCBI Taxonomy" id="27848"/>
    <lineage>
        <taxon>Eukaryota</taxon>
        <taxon>Metazoa</taxon>
        <taxon>Spiralia</taxon>
        <taxon>Lophotrochozoa</taxon>
        <taxon>Platyhelminthes</taxon>
        <taxon>Trematoda</taxon>
        <taxon>Digenea</taxon>
        <taxon>Plagiorchiida</taxon>
        <taxon>Echinostomata</taxon>
        <taxon>Echinostomatoidea</taxon>
        <taxon>Echinostomatidae</taxon>
        <taxon>Echinostoma</taxon>
    </lineage>
</organism>
<gene>
    <name evidence="1" type="ORF">ECPE_LOCUS10946</name>
</gene>
<dbReference type="OrthoDB" id="6247150at2759"/>
<reference evidence="1 2" key="2">
    <citation type="submission" date="2018-11" db="EMBL/GenBank/DDBJ databases">
        <authorList>
            <consortium name="Pathogen Informatics"/>
        </authorList>
    </citation>
    <scope>NUCLEOTIDE SEQUENCE [LARGE SCALE GENOMIC DNA]</scope>
    <source>
        <strain evidence="1 2">Egypt</strain>
    </source>
</reference>
<reference evidence="3" key="1">
    <citation type="submission" date="2016-06" db="UniProtKB">
        <authorList>
            <consortium name="WormBaseParasite"/>
        </authorList>
    </citation>
    <scope>IDENTIFICATION</scope>
</reference>
<dbReference type="WBParaSite" id="ECPE_0001097901-mRNA-1">
    <property type="protein sequence ID" value="ECPE_0001097901-mRNA-1"/>
    <property type="gene ID" value="ECPE_0001097901"/>
</dbReference>
<proteinExistence type="predicted"/>
<sequence length="232" mass="25974">MTSQPKDVIEPPWYPAAPSPEPLKLRVIGLIPHLKTKFSTRKPLDALLSSSSSSPIGTLTDITRHVFCRPASLRSPGERSLDVSPSSGPACLSTMQRAPDELEEFSFFQNGPLHGLQPNMLTYAAGGLGARFGWSDQIVLALGTLPGLPASIVPSIYGPVFGPKEKSWPWRDWRGPTVRRWMLEGFRIHLSRKHLRRINAWQIPSTEPHDKRFSNRVYNLILRTVSVLIFDM</sequence>
<dbReference type="Proteomes" id="UP000272942">
    <property type="component" value="Unassembled WGS sequence"/>
</dbReference>
<evidence type="ECO:0000313" key="1">
    <source>
        <dbReference type="EMBL" id="VDP87858.1"/>
    </source>
</evidence>
<name>A0A183AVG0_9TREM</name>
<keyword evidence="2" id="KW-1185">Reference proteome</keyword>